<dbReference type="PANTHER" id="PTHR43201">
    <property type="entry name" value="ACYL-COA SYNTHETASE"/>
    <property type="match status" value="1"/>
</dbReference>
<dbReference type="PROSITE" id="PS00455">
    <property type="entry name" value="AMP_BINDING"/>
    <property type="match status" value="1"/>
</dbReference>
<evidence type="ECO:0000313" key="5">
    <source>
        <dbReference type="EMBL" id="SEJ87454.1"/>
    </source>
</evidence>
<keyword evidence="6" id="KW-1185">Reference proteome</keyword>
<dbReference type="Gene3D" id="3.30.300.30">
    <property type="match status" value="1"/>
</dbReference>
<dbReference type="GO" id="GO:0031956">
    <property type="term" value="F:medium-chain fatty acid-CoA ligase activity"/>
    <property type="evidence" value="ECO:0007669"/>
    <property type="project" value="TreeGrafter"/>
</dbReference>
<name>A0A1H7CDU7_9DEIO</name>
<comment type="similarity">
    <text evidence="1">Belongs to the ATP-dependent AMP-binding enzyme family.</text>
</comment>
<proteinExistence type="inferred from homology"/>
<dbReference type="PANTHER" id="PTHR43201:SF5">
    <property type="entry name" value="MEDIUM-CHAIN ACYL-COA LIGASE ACSF2, MITOCHONDRIAL"/>
    <property type="match status" value="1"/>
</dbReference>
<dbReference type="Proteomes" id="UP000199223">
    <property type="component" value="Unassembled WGS sequence"/>
</dbReference>
<evidence type="ECO:0000259" key="3">
    <source>
        <dbReference type="Pfam" id="PF00501"/>
    </source>
</evidence>
<evidence type="ECO:0000313" key="6">
    <source>
        <dbReference type="Proteomes" id="UP000199223"/>
    </source>
</evidence>
<dbReference type="GO" id="GO:0006631">
    <property type="term" value="P:fatty acid metabolic process"/>
    <property type="evidence" value="ECO:0007669"/>
    <property type="project" value="TreeGrafter"/>
</dbReference>
<accession>A0A1H7CDU7</accession>
<dbReference type="AlphaFoldDB" id="A0A1H7CDU7"/>
<dbReference type="EMBL" id="FNZA01000027">
    <property type="protein sequence ID" value="SEJ87454.1"/>
    <property type="molecule type" value="Genomic_DNA"/>
</dbReference>
<dbReference type="InterPro" id="IPR025110">
    <property type="entry name" value="AMP-bd_C"/>
</dbReference>
<reference evidence="6" key="1">
    <citation type="submission" date="2016-10" db="EMBL/GenBank/DDBJ databases">
        <authorList>
            <person name="Varghese N."/>
            <person name="Submissions S."/>
        </authorList>
    </citation>
    <scope>NUCLEOTIDE SEQUENCE [LARGE SCALE GENOMIC DNA]</scope>
    <source>
        <strain evidence="6">CGMCC 1.10218</strain>
    </source>
</reference>
<dbReference type="SUPFAM" id="SSF56801">
    <property type="entry name" value="Acetyl-CoA synthetase-like"/>
    <property type="match status" value="1"/>
</dbReference>
<organism evidence="5 6">
    <name type="scientific">Deinococcus reticulitermitis</name>
    <dbReference type="NCBI Taxonomy" id="856736"/>
    <lineage>
        <taxon>Bacteria</taxon>
        <taxon>Thermotogati</taxon>
        <taxon>Deinococcota</taxon>
        <taxon>Deinococci</taxon>
        <taxon>Deinococcales</taxon>
        <taxon>Deinococcaceae</taxon>
        <taxon>Deinococcus</taxon>
    </lineage>
</organism>
<dbReference type="InterPro" id="IPR020845">
    <property type="entry name" value="AMP-binding_CS"/>
</dbReference>
<sequence>MLYALWWAGLAAVPVNAKLHPEELAYITEHAGAGLLFVTPDHAADAARLPVRQVTVDTPEYEALFTGAPLELTPRAPDDLAWLFYTSGTTGRPKGVMQTHRNLRTMVACYFAEVDAVSPDDVSVYAAPMSHGAGIYNFMYVLRGARHVIPRSGGFDPAELAGLARDLGGLCLFAAPTMVRRLVGHLESQGLGGEGFKTIVYGGGPMYDADLRRALEVMGERFVQIYGQGESPMCITVLPREEIADRTHPHWAARLASVGHAQAWVEVQVAGPDGKARAPGEVGEVLVRGESVMRGYWRDPEATAYALRGGWLHTGDLGALDEDGYLTLHDRSKDVIISGGSNIYPREVEEALLRHPGVQEVSVVGQPDPEWGEIVVAFVVAPGVGASELDQLCLNHIARFKRPKHYHFVGALPKNNYGQVLKTELRTRLRAPRPEEA</sequence>
<dbReference type="InterPro" id="IPR045851">
    <property type="entry name" value="AMP-bd_C_sf"/>
</dbReference>
<dbReference type="InterPro" id="IPR000873">
    <property type="entry name" value="AMP-dep_synth/lig_dom"/>
</dbReference>
<protein>
    <submittedName>
        <fullName evidence="5">Long-chain acyl-CoA synthetase</fullName>
    </submittedName>
</protein>
<feature type="domain" description="AMP-binding enzyme C-terminal" evidence="4">
    <location>
        <begin position="347"/>
        <end position="416"/>
    </location>
</feature>
<feature type="domain" description="AMP-dependent synthetase/ligase" evidence="3">
    <location>
        <begin position="2"/>
        <end position="297"/>
    </location>
</feature>
<gene>
    <name evidence="5" type="ORF">SAMN04488058_1272</name>
</gene>
<dbReference type="InterPro" id="IPR042099">
    <property type="entry name" value="ANL_N_sf"/>
</dbReference>
<dbReference type="STRING" id="856736.SAMN04488058_1272"/>
<dbReference type="Pfam" id="PF00501">
    <property type="entry name" value="AMP-binding"/>
    <property type="match status" value="1"/>
</dbReference>
<evidence type="ECO:0000256" key="1">
    <source>
        <dbReference type="ARBA" id="ARBA00006432"/>
    </source>
</evidence>
<dbReference type="Gene3D" id="3.40.50.12780">
    <property type="entry name" value="N-terminal domain of ligase-like"/>
    <property type="match status" value="1"/>
</dbReference>
<keyword evidence="2" id="KW-0436">Ligase</keyword>
<dbReference type="Pfam" id="PF13193">
    <property type="entry name" value="AMP-binding_C"/>
    <property type="match status" value="1"/>
</dbReference>
<evidence type="ECO:0000259" key="4">
    <source>
        <dbReference type="Pfam" id="PF13193"/>
    </source>
</evidence>
<evidence type="ECO:0000256" key="2">
    <source>
        <dbReference type="ARBA" id="ARBA00022598"/>
    </source>
</evidence>